<dbReference type="Gene3D" id="3.30.710.10">
    <property type="entry name" value="Potassium Channel Kv1.1, Chain A"/>
    <property type="match status" value="1"/>
</dbReference>
<evidence type="ECO:0000259" key="1">
    <source>
        <dbReference type="SMART" id="SM00225"/>
    </source>
</evidence>
<name>A0A1X0RU76_RHIZD</name>
<dbReference type="GO" id="GO:0051260">
    <property type="term" value="P:protein homooligomerization"/>
    <property type="evidence" value="ECO:0007669"/>
    <property type="project" value="InterPro"/>
</dbReference>
<dbReference type="SUPFAM" id="SSF54695">
    <property type="entry name" value="POZ domain"/>
    <property type="match status" value="1"/>
</dbReference>
<dbReference type="InterPro" id="IPR011333">
    <property type="entry name" value="SKP1/BTB/POZ_sf"/>
</dbReference>
<dbReference type="OMA" id="HTISCHG"/>
<dbReference type="InterPro" id="IPR003131">
    <property type="entry name" value="T1-type_BTB"/>
</dbReference>
<dbReference type="PANTHER" id="PTHR14499:SF136">
    <property type="entry name" value="GH08630P"/>
    <property type="match status" value="1"/>
</dbReference>
<dbReference type="AlphaFoldDB" id="A0A1X0RU76"/>
<feature type="domain" description="BTB" evidence="1">
    <location>
        <begin position="10"/>
        <end position="111"/>
    </location>
</feature>
<dbReference type="Pfam" id="PF02214">
    <property type="entry name" value="BTB_2"/>
    <property type="match status" value="1"/>
</dbReference>
<reference evidence="2 3" key="1">
    <citation type="journal article" date="2016" name="Proc. Natl. Acad. Sci. U.S.A.">
        <title>Lipid metabolic changes in an early divergent fungus govern the establishment of a mutualistic symbiosis with endobacteria.</title>
        <authorList>
            <person name="Lastovetsky O.A."/>
            <person name="Gaspar M.L."/>
            <person name="Mondo S.J."/>
            <person name="LaButti K.M."/>
            <person name="Sandor L."/>
            <person name="Grigoriev I.V."/>
            <person name="Henry S.A."/>
            <person name="Pawlowska T.E."/>
        </authorList>
    </citation>
    <scope>NUCLEOTIDE SEQUENCE [LARGE SCALE GENOMIC DNA]</scope>
    <source>
        <strain evidence="2 3">ATCC 11559</strain>
    </source>
</reference>
<proteinExistence type="predicted"/>
<accession>A0A1X0RU76</accession>
<dbReference type="Proteomes" id="UP000242381">
    <property type="component" value="Unassembled WGS sequence"/>
</dbReference>
<dbReference type="VEuPathDB" id="FungiDB:BCV72DRAFT_328196"/>
<dbReference type="PANTHER" id="PTHR14499">
    <property type="entry name" value="POTASSIUM CHANNEL TETRAMERIZATION DOMAIN-CONTAINING"/>
    <property type="match status" value="1"/>
</dbReference>
<organism evidence="2 3">
    <name type="scientific">Rhizopus microsporus</name>
    <dbReference type="NCBI Taxonomy" id="58291"/>
    <lineage>
        <taxon>Eukaryota</taxon>
        <taxon>Fungi</taxon>
        <taxon>Fungi incertae sedis</taxon>
        <taxon>Mucoromycota</taxon>
        <taxon>Mucoromycotina</taxon>
        <taxon>Mucoromycetes</taxon>
        <taxon>Mucorales</taxon>
        <taxon>Mucorineae</taxon>
        <taxon>Rhizopodaceae</taxon>
        <taxon>Rhizopus</taxon>
    </lineage>
</organism>
<evidence type="ECO:0000313" key="2">
    <source>
        <dbReference type="EMBL" id="ORE15586.1"/>
    </source>
</evidence>
<protein>
    <recommendedName>
        <fullName evidence="1">BTB domain-containing protein</fullName>
    </recommendedName>
</protein>
<dbReference type="InterPro" id="IPR000210">
    <property type="entry name" value="BTB/POZ_dom"/>
</dbReference>
<evidence type="ECO:0000313" key="3">
    <source>
        <dbReference type="Proteomes" id="UP000242381"/>
    </source>
</evidence>
<dbReference type="SMART" id="SM00225">
    <property type="entry name" value="BTB"/>
    <property type="match status" value="1"/>
</dbReference>
<sequence length="200" mass="22938">MCVPQVKKAIIVRINVGGRSFVTYDDTLKKSLFFKYLLENVMQNSRKTVNGEYFVDRNGELFAHVLDYLVYGTLHWKQLDRRILAQLWHEADFYQIEGMKNAIEEEIASLGHNVDNLSLVPFDKIKHTISCHGKDESHIKNVSNKYDLITIIDCAEKVWKCAANVTDHDSPCTCVVSNTGTRNGRWRTIGKPYALVSTRE</sequence>
<dbReference type="EMBL" id="KV921418">
    <property type="protein sequence ID" value="ORE15586.1"/>
    <property type="molecule type" value="Genomic_DNA"/>
</dbReference>
<gene>
    <name evidence="2" type="ORF">BCV71DRAFT_273652</name>
</gene>